<evidence type="ECO:0000313" key="10">
    <source>
        <dbReference type="EMBL" id="AVP98919.1"/>
    </source>
</evidence>
<reference evidence="10 11" key="2">
    <citation type="submission" date="2018-03" db="EMBL/GenBank/DDBJ databases">
        <authorList>
            <person name="Keele B.F."/>
        </authorList>
    </citation>
    <scope>NUCLEOTIDE SEQUENCE [LARGE SCALE GENOMIC DNA]</scope>
    <source>
        <strain evidence="10 11">D13</strain>
    </source>
</reference>
<comment type="similarity">
    <text evidence="7">Belongs to the Tom70 family.</text>
</comment>
<dbReference type="GO" id="GO:0016020">
    <property type="term" value="C:membrane"/>
    <property type="evidence" value="ECO:0007669"/>
    <property type="project" value="UniProtKB-SubCell"/>
</dbReference>
<keyword evidence="11" id="KW-1185">Reference proteome</keyword>
<dbReference type="SUPFAM" id="SSF48452">
    <property type="entry name" value="TPR-like"/>
    <property type="match status" value="1"/>
</dbReference>
<feature type="transmembrane region" description="Helical" evidence="9">
    <location>
        <begin position="276"/>
        <end position="297"/>
    </location>
</feature>
<dbReference type="GO" id="GO:0008320">
    <property type="term" value="F:protein transmembrane transporter activity"/>
    <property type="evidence" value="ECO:0007669"/>
    <property type="project" value="TreeGrafter"/>
</dbReference>
<dbReference type="OrthoDB" id="6194228at2"/>
<organism evidence="10 11">
    <name type="scientific">Ahniella affigens</name>
    <dbReference type="NCBI Taxonomy" id="2021234"/>
    <lineage>
        <taxon>Bacteria</taxon>
        <taxon>Pseudomonadati</taxon>
        <taxon>Pseudomonadota</taxon>
        <taxon>Gammaproteobacteria</taxon>
        <taxon>Lysobacterales</taxon>
        <taxon>Rhodanobacteraceae</taxon>
        <taxon>Ahniella</taxon>
    </lineage>
</organism>
<dbReference type="EMBL" id="CP027860">
    <property type="protein sequence ID" value="AVP98919.1"/>
    <property type="molecule type" value="Genomic_DNA"/>
</dbReference>
<evidence type="ECO:0000256" key="3">
    <source>
        <dbReference type="ARBA" id="ARBA00022737"/>
    </source>
</evidence>
<protein>
    <submittedName>
        <fullName evidence="10">Uncharacterized protein</fullName>
    </submittedName>
</protein>
<comment type="subcellular location">
    <subcellularLocation>
        <location evidence="1">Membrane</location>
        <topology evidence="1">Single-pass membrane protein</topology>
    </subcellularLocation>
</comment>
<dbReference type="AlphaFoldDB" id="A0A2P1PVP7"/>
<dbReference type="PANTHER" id="PTHR46208">
    <property type="entry name" value="MITOCHONDRIAL IMPORT RECEPTOR SUBUNIT TOM70"/>
    <property type="match status" value="1"/>
</dbReference>
<feature type="transmembrane region" description="Helical" evidence="9">
    <location>
        <begin position="233"/>
        <end position="256"/>
    </location>
</feature>
<dbReference type="InterPro" id="IPR019734">
    <property type="entry name" value="TPR_rpt"/>
</dbReference>
<dbReference type="GO" id="GO:0030943">
    <property type="term" value="F:mitochondrion targeting sequence binding"/>
    <property type="evidence" value="ECO:0007669"/>
    <property type="project" value="TreeGrafter"/>
</dbReference>
<evidence type="ECO:0000313" key="11">
    <source>
        <dbReference type="Proteomes" id="UP000241074"/>
    </source>
</evidence>
<dbReference type="GO" id="GO:0030150">
    <property type="term" value="P:protein import into mitochondrial matrix"/>
    <property type="evidence" value="ECO:0007669"/>
    <property type="project" value="TreeGrafter"/>
</dbReference>
<proteinExistence type="inferred from homology"/>
<evidence type="ECO:0000256" key="9">
    <source>
        <dbReference type="SAM" id="Phobius"/>
    </source>
</evidence>
<dbReference type="PROSITE" id="PS50005">
    <property type="entry name" value="TPR"/>
    <property type="match status" value="1"/>
</dbReference>
<dbReference type="SMART" id="SM00028">
    <property type="entry name" value="TPR"/>
    <property type="match status" value="4"/>
</dbReference>
<accession>A0A2P1PVP7</accession>
<dbReference type="KEGG" id="xba:C7S18_17800"/>
<name>A0A2P1PVP7_9GAMM</name>
<keyword evidence="5 9" id="KW-1133">Transmembrane helix</keyword>
<keyword evidence="3" id="KW-0677">Repeat</keyword>
<reference evidence="10 11" key="1">
    <citation type="submission" date="2018-03" db="EMBL/GenBank/DDBJ databases">
        <title>Ahniella affigens gen. nov., sp. nov., a gammaproteobacterium isolated from sandy soil near a stream.</title>
        <authorList>
            <person name="Ko Y."/>
            <person name="Kim J.-H."/>
        </authorList>
    </citation>
    <scope>NUCLEOTIDE SEQUENCE [LARGE SCALE GENOMIC DNA]</scope>
    <source>
        <strain evidence="10 11">D13</strain>
    </source>
</reference>
<keyword evidence="6 9" id="KW-0472">Membrane</keyword>
<gene>
    <name evidence="10" type="ORF">C7S18_17800</name>
</gene>
<evidence type="ECO:0000256" key="6">
    <source>
        <dbReference type="ARBA" id="ARBA00023136"/>
    </source>
</evidence>
<dbReference type="InterPro" id="IPR011990">
    <property type="entry name" value="TPR-like_helical_dom_sf"/>
</dbReference>
<dbReference type="Pfam" id="PF13432">
    <property type="entry name" value="TPR_16"/>
    <property type="match status" value="1"/>
</dbReference>
<evidence type="ECO:0000256" key="5">
    <source>
        <dbReference type="ARBA" id="ARBA00022989"/>
    </source>
</evidence>
<dbReference type="Pfam" id="PF14559">
    <property type="entry name" value="TPR_19"/>
    <property type="match status" value="1"/>
</dbReference>
<dbReference type="RefSeq" id="WP_106892837.1">
    <property type="nucleotide sequence ID" value="NZ_CP027860.1"/>
</dbReference>
<keyword evidence="4 8" id="KW-0802">TPR repeat</keyword>
<evidence type="ECO:0000256" key="4">
    <source>
        <dbReference type="ARBA" id="ARBA00022803"/>
    </source>
</evidence>
<evidence type="ECO:0000256" key="2">
    <source>
        <dbReference type="ARBA" id="ARBA00022692"/>
    </source>
</evidence>
<evidence type="ECO:0000256" key="8">
    <source>
        <dbReference type="PROSITE-ProRule" id="PRU00339"/>
    </source>
</evidence>
<sequence>MSFDQAALAKRRATHLLELGQIGPAIEQLRQVLATDPDDAHAHALLANCLLAQKRVHAASHEAGLALSLDPDSVFGHLTMAHCALAARQIATAQKHLALAKVDGHMDASVWLTESRLATLINDRTLRAQALARAHELEPENTEVLVGLALHAFDQRRFDEADKWTTEALSLEPESVGALVMAGQLALQRGAVSDAREHALWALQIDPSDESAMRLFASIKARQSLLLGAWWRLMAWLSIGGIARSTVILIAFYVLYRLLEITLDLKGYTEARSAANIVWLLFVLYTWTAPALFARSLKKELGSVRLRSDF</sequence>
<evidence type="ECO:0000256" key="1">
    <source>
        <dbReference type="ARBA" id="ARBA00004167"/>
    </source>
</evidence>
<feature type="repeat" description="TPR" evidence="8">
    <location>
        <begin position="142"/>
        <end position="175"/>
    </location>
</feature>
<dbReference type="PANTHER" id="PTHR46208:SF1">
    <property type="entry name" value="MITOCHONDRIAL IMPORT RECEPTOR SUBUNIT TOM70"/>
    <property type="match status" value="1"/>
</dbReference>
<dbReference type="Proteomes" id="UP000241074">
    <property type="component" value="Chromosome"/>
</dbReference>
<dbReference type="Gene3D" id="1.25.40.10">
    <property type="entry name" value="Tetratricopeptide repeat domain"/>
    <property type="match status" value="2"/>
</dbReference>
<keyword evidence="2 9" id="KW-0812">Transmembrane</keyword>
<evidence type="ECO:0000256" key="7">
    <source>
        <dbReference type="ARBA" id="ARBA00038030"/>
    </source>
</evidence>